<dbReference type="Proteomes" id="UP000218160">
    <property type="component" value="Chromosome 1"/>
</dbReference>
<evidence type="ECO:0000313" key="1">
    <source>
        <dbReference type="EMBL" id="ATF09277.1"/>
    </source>
</evidence>
<dbReference type="AlphaFoldDB" id="A0A291B8H1"/>
<gene>
    <name evidence="1" type="ORF">BTN50_0763</name>
</gene>
<proteinExistence type="predicted"/>
<protein>
    <submittedName>
        <fullName evidence="1">Uncharacterized protein</fullName>
    </submittedName>
</protein>
<dbReference type="EMBL" id="CP020660">
    <property type="protein sequence ID" value="ATF09277.1"/>
    <property type="molecule type" value="Genomic_DNA"/>
</dbReference>
<organism evidence="1 2">
    <name type="scientific">Candidatus Enterovibrio altilux</name>
    <dbReference type="NCBI Taxonomy" id="1927128"/>
    <lineage>
        <taxon>Bacteria</taxon>
        <taxon>Pseudomonadati</taxon>
        <taxon>Pseudomonadota</taxon>
        <taxon>Gammaproteobacteria</taxon>
        <taxon>Vibrionales</taxon>
        <taxon>Vibrionaceae</taxon>
        <taxon>Enterovibrio</taxon>
    </lineage>
</organism>
<sequence length="37" mass="4135">MQTELINSYRPLNGIENTYLIMRAAVMAKLLNKGGLP</sequence>
<dbReference type="KEGG" id="elux:BTN50_0763"/>
<evidence type="ECO:0000313" key="2">
    <source>
        <dbReference type="Proteomes" id="UP000218160"/>
    </source>
</evidence>
<accession>A0A291B8H1</accession>
<reference evidence="2" key="1">
    <citation type="submission" date="2017-04" db="EMBL/GenBank/DDBJ databases">
        <title>Genome evolution of the luminous symbionts of deep sea anglerfish.</title>
        <authorList>
            <person name="Hendry T.A."/>
        </authorList>
    </citation>
    <scope>NUCLEOTIDE SEQUENCE [LARGE SCALE GENOMIC DNA]</scope>
</reference>
<name>A0A291B8H1_9GAMM</name>
<keyword evidence="2" id="KW-1185">Reference proteome</keyword>